<proteinExistence type="predicted"/>
<dbReference type="InterPro" id="IPR051887">
    <property type="entry name" value="GH18_Domain-Containing"/>
</dbReference>
<keyword evidence="1" id="KW-0378">Hydrolase</keyword>
<evidence type="ECO:0000256" key="3">
    <source>
        <dbReference type="SAM" id="Phobius"/>
    </source>
</evidence>
<sequence length="450" mass="50938">MKLLLPSLLLCLLSGPLCAEHATDDCPCLNKRDCDPPVKDLGHRKEVFAFSDGSTDVEAWTWESITSLIVPSSFNISSKEEANTMCITHNKGRKFGITVEMDFSGHVNHTSEKAVEWVQFVAQQQKQWHAEIIAVNLVPYFSQDANSFWHDHVALIKMLVAMKAKIAKVTDIIKVACIVSWKPPCAEKDNSCDFTELSTDVCDFYILNPDSFTDLDEEKCRARPNIPLTKLLYGLSEYNSHHVPNNRVILGVSWHGYDYTCQSLIGNVCSMLEDNSTKCDFSMRRKLTAGEIIQENVTEFYSHQFDMLYTAPFFNYYNSTDHHHHQVWFEDSTSLTLKYNLVAELQLRGLALLYGDDLGLTSDYSDTEKALWTWPGHTVLLTDSPKSQPDVFHYADIVSGTAVGCLLLGAALGVMFVCVGLRKRIKKVNEPFVRDRQADVQDYTDDDFNL</sequence>
<evidence type="ECO:0000313" key="6">
    <source>
        <dbReference type="Proteomes" id="UP000678393"/>
    </source>
</evidence>
<organism evidence="5 6">
    <name type="scientific">Candidula unifasciata</name>
    <dbReference type="NCBI Taxonomy" id="100452"/>
    <lineage>
        <taxon>Eukaryota</taxon>
        <taxon>Metazoa</taxon>
        <taxon>Spiralia</taxon>
        <taxon>Lophotrochozoa</taxon>
        <taxon>Mollusca</taxon>
        <taxon>Gastropoda</taxon>
        <taxon>Heterobranchia</taxon>
        <taxon>Euthyneura</taxon>
        <taxon>Panpulmonata</taxon>
        <taxon>Eupulmonata</taxon>
        <taxon>Stylommatophora</taxon>
        <taxon>Helicina</taxon>
        <taxon>Helicoidea</taxon>
        <taxon>Geomitridae</taxon>
        <taxon>Candidula</taxon>
    </lineage>
</organism>
<evidence type="ECO:0000256" key="1">
    <source>
        <dbReference type="ARBA" id="ARBA00022801"/>
    </source>
</evidence>
<reference evidence="5" key="1">
    <citation type="submission" date="2021-04" db="EMBL/GenBank/DDBJ databases">
        <authorList>
            <consortium name="Molecular Ecology Group"/>
        </authorList>
    </citation>
    <scope>NUCLEOTIDE SEQUENCE</scope>
</reference>
<dbReference type="InterPro" id="IPR017853">
    <property type="entry name" value="GH"/>
</dbReference>
<dbReference type="GO" id="GO:0009313">
    <property type="term" value="P:oligosaccharide catabolic process"/>
    <property type="evidence" value="ECO:0007669"/>
    <property type="project" value="TreeGrafter"/>
</dbReference>
<dbReference type="SUPFAM" id="SSF51445">
    <property type="entry name" value="(Trans)glycosidases"/>
    <property type="match status" value="1"/>
</dbReference>
<evidence type="ECO:0000256" key="2">
    <source>
        <dbReference type="ARBA" id="ARBA00023295"/>
    </source>
</evidence>
<feature type="chain" id="PRO_5035852207" description="GH18 domain-containing protein" evidence="4">
    <location>
        <begin position="20"/>
        <end position="450"/>
    </location>
</feature>
<dbReference type="PANTHER" id="PTHR46290:SF1">
    <property type="entry name" value="DI-N-ACETYLCHITOBIASE"/>
    <property type="match status" value="1"/>
</dbReference>
<dbReference type="EMBL" id="CAJHNH020004223">
    <property type="protein sequence ID" value="CAG5130726.1"/>
    <property type="molecule type" value="Genomic_DNA"/>
</dbReference>
<keyword evidence="6" id="KW-1185">Reference proteome</keyword>
<dbReference type="Proteomes" id="UP000678393">
    <property type="component" value="Unassembled WGS sequence"/>
</dbReference>
<evidence type="ECO:0008006" key="7">
    <source>
        <dbReference type="Google" id="ProtNLM"/>
    </source>
</evidence>
<dbReference type="GO" id="GO:0016798">
    <property type="term" value="F:hydrolase activity, acting on glycosyl bonds"/>
    <property type="evidence" value="ECO:0007669"/>
    <property type="project" value="UniProtKB-KW"/>
</dbReference>
<evidence type="ECO:0000313" key="5">
    <source>
        <dbReference type="EMBL" id="CAG5130726.1"/>
    </source>
</evidence>
<name>A0A8S3ZU70_9EUPU</name>
<keyword evidence="3" id="KW-0472">Membrane</keyword>
<protein>
    <recommendedName>
        <fullName evidence="7">GH18 domain-containing protein</fullName>
    </recommendedName>
</protein>
<keyword evidence="3" id="KW-1133">Transmembrane helix</keyword>
<accession>A0A8S3ZU70</accession>
<dbReference type="PANTHER" id="PTHR46290">
    <property type="entry name" value="DI-N-ACETYLCHITOBIASE"/>
    <property type="match status" value="1"/>
</dbReference>
<comment type="caution">
    <text evidence="5">The sequence shown here is derived from an EMBL/GenBank/DDBJ whole genome shotgun (WGS) entry which is preliminary data.</text>
</comment>
<keyword evidence="4" id="KW-0732">Signal</keyword>
<gene>
    <name evidence="5" type="ORF">CUNI_LOCUS16284</name>
</gene>
<evidence type="ECO:0000256" key="4">
    <source>
        <dbReference type="SAM" id="SignalP"/>
    </source>
</evidence>
<feature type="transmembrane region" description="Helical" evidence="3">
    <location>
        <begin position="397"/>
        <end position="421"/>
    </location>
</feature>
<feature type="signal peptide" evidence="4">
    <location>
        <begin position="1"/>
        <end position="19"/>
    </location>
</feature>
<dbReference type="AlphaFoldDB" id="A0A8S3ZU70"/>
<dbReference type="OrthoDB" id="6147469at2759"/>
<keyword evidence="2" id="KW-0326">Glycosidase</keyword>
<keyword evidence="3" id="KW-0812">Transmembrane</keyword>